<comment type="function">
    <text evidence="8">Involved in peptidoglycan biosynthesis. Transports lipid-linked peptidoglycan precursors from the inner to the outer leaflet of the cytoplasmic membrane.</text>
</comment>
<feature type="transmembrane region" description="Helical" evidence="8">
    <location>
        <begin position="322"/>
        <end position="345"/>
    </location>
</feature>
<evidence type="ECO:0000256" key="6">
    <source>
        <dbReference type="ARBA" id="ARBA00022989"/>
    </source>
</evidence>
<accession>A0A1F5X655</accession>
<evidence type="ECO:0000256" key="8">
    <source>
        <dbReference type="HAMAP-Rule" id="MF_02078"/>
    </source>
</evidence>
<name>A0A1F5X655_9BACT</name>
<dbReference type="GO" id="GO:0005886">
    <property type="term" value="C:plasma membrane"/>
    <property type="evidence" value="ECO:0007669"/>
    <property type="project" value="UniProtKB-SubCell"/>
</dbReference>
<dbReference type="AlphaFoldDB" id="A0A1F5X655"/>
<protein>
    <recommendedName>
        <fullName evidence="8">Probable lipid II flippase MurJ</fullName>
    </recommendedName>
</protein>
<dbReference type="GO" id="GO:0071555">
    <property type="term" value="P:cell wall organization"/>
    <property type="evidence" value="ECO:0007669"/>
    <property type="project" value="UniProtKB-KW"/>
</dbReference>
<feature type="transmembrane region" description="Helical" evidence="8">
    <location>
        <begin position="480"/>
        <end position="501"/>
    </location>
</feature>
<feature type="transmembrane region" description="Helical" evidence="8">
    <location>
        <begin position="253"/>
        <end position="276"/>
    </location>
</feature>
<keyword evidence="7 8" id="KW-0472">Membrane</keyword>
<dbReference type="InterPro" id="IPR051050">
    <property type="entry name" value="Lipid_II_flippase_MurJ/MviN"/>
</dbReference>
<feature type="transmembrane region" description="Helical" evidence="8">
    <location>
        <begin position="507"/>
        <end position="531"/>
    </location>
</feature>
<dbReference type="InterPro" id="IPR004268">
    <property type="entry name" value="MurJ"/>
</dbReference>
<keyword evidence="5 8" id="KW-0573">Peptidoglycan synthesis</keyword>
<evidence type="ECO:0000313" key="9">
    <source>
        <dbReference type="EMBL" id="OGF83041.1"/>
    </source>
</evidence>
<dbReference type="PANTHER" id="PTHR47019:SF1">
    <property type="entry name" value="LIPID II FLIPPASE MURJ"/>
    <property type="match status" value="1"/>
</dbReference>
<evidence type="ECO:0000256" key="4">
    <source>
        <dbReference type="ARBA" id="ARBA00022960"/>
    </source>
</evidence>
<dbReference type="PANTHER" id="PTHR47019">
    <property type="entry name" value="LIPID II FLIPPASE MURJ"/>
    <property type="match status" value="1"/>
</dbReference>
<dbReference type="GO" id="GO:0008360">
    <property type="term" value="P:regulation of cell shape"/>
    <property type="evidence" value="ECO:0007669"/>
    <property type="project" value="UniProtKB-KW"/>
</dbReference>
<proteinExistence type="inferred from homology"/>
<keyword evidence="3 8" id="KW-0812">Transmembrane</keyword>
<keyword evidence="8" id="KW-0961">Cell wall biogenesis/degradation</keyword>
<feature type="transmembrane region" description="Helical" evidence="8">
    <location>
        <begin position="282"/>
        <end position="301"/>
    </location>
</feature>
<dbReference type="Proteomes" id="UP000178684">
    <property type="component" value="Unassembled WGS sequence"/>
</dbReference>
<evidence type="ECO:0000313" key="10">
    <source>
        <dbReference type="Proteomes" id="UP000178684"/>
    </source>
</evidence>
<keyword evidence="6 8" id="KW-1133">Transmembrane helix</keyword>
<evidence type="ECO:0000256" key="5">
    <source>
        <dbReference type="ARBA" id="ARBA00022984"/>
    </source>
</evidence>
<dbReference type="HAMAP" id="MF_02078">
    <property type="entry name" value="MurJ_MviN"/>
    <property type="match status" value="1"/>
</dbReference>
<keyword evidence="4 8" id="KW-0133">Cell shape</keyword>
<organism evidence="9 10">
    <name type="scientific">Candidatus Giovannonibacteria bacterium RIFCSPLOWO2_01_FULL_46_13</name>
    <dbReference type="NCBI Taxonomy" id="1798352"/>
    <lineage>
        <taxon>Bacteria</taxon>
        <taxon>Candidatus Giovannoniibacteriota</taxon>
    </lineage>
</organism>
<comment type="similarity">
    <text evidence="8">Belongs to the MurJ/MviN family.</text>
</comment>
<evidence type="ECO:0000256" key="2">
    <source>
        <dbReference type="ARBA" id="ARBA00022475"/>
    </source>
</evidence>
<feature type="transmembrane region" description="Helical" evidence="8">
    <location>
        <begin position="168"/>
        <end position="190"/>
    </location>
</feature>
<feature type="transmembrane region" description="Helical" evidence="8">
    <location>
        <begin position="432"/>
        <end position="459"/>
    </location>
</feature>
<comment type="pathway">
    <text evidence="8">Cell wall biogenesis; peptidoglycan biosynthesis.</text>
</comment>
<evidence type="ECO:0000256" key="1">
    <source>
        <dbReference type="ARBA" id="ARBA00004651"/>
    </source>
</evidence>
<comment type="caution">
    <text evidence="9">The sequence shown here is derived from an EMBL/GenBank/DDBJ whole genome shotgun (WGS) entry which is preliminary data.</text>
</comment>
<dbReference type="EMBL" id="MFIE01000007">
    <property type="protein sequence ID" value="OGF83041.1"/>
    <property type="molecule type" value="Genomic_DNA"/>
</dbReference>
<evidence type="ECO:0000256" key="7">
    <source>
        <dbReference type="ARBA" id="ARBA00023136"/>
    </source>
</evidence>
<comment type="subcellular location">
    <subcellularLocation>
        <location evidence="1 8">Cell membrane</location>
        <topology evidence="1 8">Multi-pass membrane protein</topology>
    </subcellularLocation>
</comment>
<dbReference type="PRINTS" id="PR01806">
    <property type="entry name" value="VIRFACTRMVIN"/>
</dbReference>
<evidence type="ECO:0000256" key="3">
    <source>
        <dbReference type="ARBA" id="ARBA00022692"/>
    </source>
</evidence>
<dbReference type="Pfam" id="PF03023">
    <property type="entry name" value="MurJ"/>
    <property type="match status" value="1"/>
</dbReference>
<keyword evidence="2 8" id="KW-1003">Cell membrane</keyword>
<feature type="transmembrane region" description="Helical" evidence="8">
    <location>
        <begin position="196"/>
        <end position="221"/>
    </location>
</feature>
<reference evidence="9 10" key="1">
    <citation type="journal article" date="2016" name="Nat. Commun.">
        <title>Thousands of microbial genomes shed light on interconnected biogeochemical processes in an aquifer system.</title>
        <authorList>
            <person name="Anantharaman K."/>
            <person name="Brown C.T."/>
            <person name="Hug L.A."/>
            <person name="Sharon I."/>
            <person name="Castelle C.J."/>
            <person name="Probst A.J."/>
            <person name="Thomas B.C."/>
            <person name="Singh A."/>
            <person name="Wilkins M.J."/>
            <person name="Karaoz U."/>
            <person name="Brodie E.L."/>
            <person name="Williams K.H."/>
            <person name="Hubbard S.S."/>
            <person name="Banfield J.F."/>
        </authorList>
    </citation>
    <scope>NUCLEOTIDE SEQUENCE [LARGE SCALE GENOMIC DNA]</scope>
</reference>
<dbReference type="GO" id="GO:0015648">
    <property type="term" value="F:lipid-linked peptidoglycan transporter activity"/>
    <property type="evidence" value="ECO:0007669"/>
    <property type="project" value="UniProtKB-UniRule"/>
</dbReference>
<gene>
    <name evidence="8" type="primary">murJ</name>
    <name evidence="9" type="ORF">A3B18_02510</name>
</gene>
<feature type="transmembrane region" description="Helical" evidence="8">
    <location>
        <begin position="63"/>
        <end position="83"/>
    </location>
</feature>
<feature type="transmembrane region" description="Helical" evidence="8">
    <location>
        <begin position="95"/>
        <end position="122"/>
    </location>
</feature>
<feature type="transmembrane region" description="Helical" evidence="8">
    <location>
        <begin position="142"/>
        <end position="161"/>
    </location>
</feature>
<sequence length="562" mass="62238">MVLNFFSFFGSELKSVTQSAAVLALAGILADVLSLFRDRLLASEFGASRALDIYYASFRIPDFIYTFSLFFAASTALIPIILDKFSGDKKNAEEFFGNIFSLFGLATIFLVVVGFFLIPSLIPYFTPGFSLEEQREAINLSRILLLSPLFLGLSNLVSSVIQSFRRFYVYAASPLFYNLGIIIGILFFMPRWGLAGIVWGVVLGAFLHFAVQLPTVFSLGFSLRPRLPKISSDVLRSLKLSLPRTLGLSLNQLVLSVITAMASTLGAGAVAVFNFATNLQSVPLSVIGLSYSVSAFPTLAASYARNGTKDFLDHFSLALRHIFFWSLPATILFIVLRAQIVRVILGAGAFSWVDTRLTAAALFLLSLSILSQGLLMLYVRAFYAAGHTYLPLRINLVSSAMTLFFAKWFLDLFRNSFEFREWFLSILRVSDIGASGILILPLAISLGSIINLLLLIIFFKKSFKMKEISPGISRSLRDSVLASIFLGGVTYASLRFFAGIFNLDTFIGIFLQGFLSAILGISAGALILLYLKNQEFHEFYEAFKDRVWRKTVVVTSEPEKLP</sequence>
<dbReference type="UniPathway" id="UPA00219"/>
<feature type="transmembrane region" description="Helical" evidence="8">
    <location>
        <begin position="357"/>
        <end position="378"/>
    </location>
</feature>
<dbReference type="GO" id="GO:0034204">
    <property type="term" value="P:lipid translocation"/>
    <property type="evidence" value="ECO:0007669"/>
    <property type="project" value="TreeGrafter"/>
</dbReference>
<keyword evidence="8" id="KW-0813">Transport</keyword>
<dbReference type="GO" id="GO:0009252">
    <property type="term" value="P:peptidoglycan biosynthetic process"/>
    <property type="evidence" value="ECO:0007669"/>
    <property type="project" value="UniProtKB-UniRule"/>
</dbReference>